<feature type="compositionally biased region" description="Polar residues" evidence="2">
    <location>
        <begin position="1428"/>
        <end position="1437"/>
    </location>
</feature>
<feature type="compositionally biased region" description="Polar residues" evidence="2">
    <location>
        <begin position="229"/>
        <end position="239"/>
    </location>
</feature>
<comment type="caution">
    <text evidence="4">The sequence shown here is derived from an EMBL/GenBank/DDBJ whole genome shotgun (WGS) entry which is preliminary data.</text>
</comment>
<protein>
    <submittedName>
        <fullName evidence="4">Unnamed protein product</fullName>
    </submittedName>
</protein>
<dbReference type="InterPro" id="IPR036397">
    <property type="entry name" value="RNaseH_sf"/>
</dbReference>
<dbReference type="GO" id="GO:0015074">
    <property type="term" value="P:DNA integration"/>
    <property type="evidence" value="ECO:0007669"/>
    <property type="project" value="InterPro"/>
</dbReference>
<feature type="compositionally biased region" description="Basic residues" evidence="2">
    <location>
        <begin position="1375"/>
        <end position="1386"/>
    </location>
</feature>
<feature type="domain" description="Integrase catalytic" evidence="3">
    <location>
        <begin position="962"/>
        <end position="1133"/>
    </location>
</feature>
<feature type="compositionally biased region" description="Low complexity" evidence="2">
    <location>
        <begin position="1349"/>
        <end position="1365"/>
    </location>
</feature>
<feature type="compositionally biased region" description="Basic and acidic residues" evidence="2">
    <location>
        <begin position="212"/>
        <end position="222"/>
    </location>
</feature>
<dbReference type="InterPro" id="IPR001584">
    <property type="entry name" value="Integrase_cat-core"/>
</dbReference>
<feature type="region of interest" description="Disordered" evidence="2">
    <location>
        <begin position="1650"/>
        <end position="1698"/>
    </location>
</feature>
<dbReference type="Gene3D" id="3.30.420.10">
    <property type="entry name" value="Ribonuclease H-like superfamily/Ribonuclease H"/>
    <property type="match status" value="1"/>
</dbReference>
<feature type="region of interest" description="Disordered" evidence="2">
    <location>
        <begin position="1348"/>
        <end position="1443"/>
    </location>
</feature>
<dbReference type="Gene3D" id="3.30.70.270">
    <property type="match status" value="1"/>
</dbReference>
<organism evidence="4 5">
    <name type="scientific">Phytophthora fragariaefolia</name>
    <dbReference type="NCBI Taxonomy" id="1490495"/>
    <lineage>
        <taxon>Eukaryota</taxon>
        <taxon>Sar</taxon>
        <taxon>Stramenopiles</taxon>
        <taxon>Oomycota</taxon>
        <taxon>Peronosporomycetes</taxon>
        <taxon>Peronosporales</taxon>
        <taxon>Peronosporaceae</taxon>
        <taxon>Phytophthora</taxon>
    </lineage>
</organism>
<dbReference type="PROSITE" id="PS50994">
    <property type="entry name" value="INTEGRASE"/>
    <property type="match status" value="1"/>
</dbReference>
<dbReference type="InterPro" id="IPR041577">
    <property type="entry name" value="RT_RNaseH_2"/>
</dbReference>
<evidence type="ECO:0000259" key="3">
    <source>
        <dbReference type="PROSITE" id="PS50994"/>
    </source>
</evidence>
<accession>A0A9W7D8R5</accession>
<dbReference type="GO" id="GO:0003824">
    <property type="term" value="F:catalytic activity"/>
    <property type="evidence" value="ECO:0007669"/>
    <property type="project" value="UniProtKB-KW"/>
</dbReference>
<name>A0A9W7D8R5_9STRA</name>
<dbReference type="Pfam" id="PF00665">
    <property type="entry name" value="rve"/>
    <property type="match status" value="1"/>
</dbReference>
<evidence type="ECO:0000256" key="2">
    <source>
        <dbReference type="SAM" id="MobiDB-lite"/>
    </source>
</evidence>
<gene>
    <name evidence="4" type="ORF">Pfra01_002484400</name>
</gene>
<dbReference type="SUPFAM" id="SSF53098">
    <property type="entry name" value="Ribonuclease H-like"/>
    <property type="match status" value="1"/>
</dbReference>
<feature type="compositionally biased region" description="Low complexity" evidence="2">
    <location>
        <begin position="466"/>
        <end position="477"/>
    </location>
</feature>
<dbReference type="Pfam" id="PF17919">
    <property type="entry name" value="RT_RNaseH_2"/>
    <property type="match status" value="1"/>
</dbReference>
<keyword evidence="1" id="KW-0511">Multifunctional enzyme</keyword>
<dbReference type="InterPro" id="IPR050951">
    <property type="entry name" value="Retrovirus_Pol_polyprotein"/>
</dbReference>
<dbReference type="InterPro" id="IPR043128">
    <property type="entry name" value="Rev_trsase/Diguanyl_cyclase"/>
</dbReference>
<dbReference type="InterPro" id="IPR043502">
    <property type="entry name" value="DNA/RNA_pol_sf"/>
</dbReference>
<proteinExistence type="predicted"/>
<dbReference type="EMBL" id="BSXT01004456">
    <property type="protein sequence ID" value="GMF57946.1"/>
    <property type="molecule type" value="Genomic_DNA"/>
</dbReference>
<feature type="compositionally biased region" description="Low complexity" evidence="2">
    <location>
        <begin position="252"/>
        <end position="261"/>
    </location>
</feature>
<dbReference type="OrthoDB" id="126052at2759"/>
<evidence type="ECO:0000313" key="5">
    <source>
        <dbReference type="Proteomes" id="UP001165121"/>
    </source>
</evidence>
<evidence type="ECO:0000256" key="1">
    <source>
        <dbReference type="ARBA" id="ARBA00023268"/>
    </source>
</evidence>
<dbReference type="Proteomes" id="UP001165121">
    <property type="component" value="Unassembled WGS sequence"/>
</dbReference>
<evidence type="ECO:0000313" key="4">
    <source>
        <dbReference type="EMBL" id="GMF57946.1"/>
    </source>
</evidence>
<dbReference type="Gene3D" id="3.10.10.10">
    <property type="entry name" value="HIV Type 1 Reverse Transcriptase, subunit A, domain 1"/>
    <property type="match status" value="1"/>
</dbReference>
<reference evidence="4" key="1">
    <citation type="submission" date="2023-04" db="EMBL/GenBank/DDBJ databases">
        <title>Phytophthora fragariaefolia NBRC 109709.</title>
        <authorList>
            <person name="Ichikawa N."/>
            <person name="Sato H."/>
            <person name="Tonouchi N."/>
        </authorList>
    </citation>
    <scope>NUCLEOTIDE SEQUENCE</scope>
    <source>
        <strain evidence="4">NBRC 109709</strain>
    </source>
</reference>
<feature type="region of interest" description="Disordered" evidence="2">
    <location>
        <begin position="663"/>
        <end position="692"/>
    </location>
</feature>
<feature type="region of interest" description="Disordered" evidence="2">
    <location>
        <begin position="446"/>
        <end position="477"/>
    </location>
</feature>
<feature type="compositionally biased region" description="Basic and acidic residues" evidence="2">
    <location>
        <begin position="1418"/>
        <end position="1427"/>
    </location>
</feature>
<keyword evidence="5" id="KW-1185">Reference proteome</keyword>
<dbReference type="InterPro" id="IPR012337">
    <property type="entry name" value="RNaseH-like_sf"/>
</dbReference>
<dbReference type="SUPFAM" id="SSF56672">
    <property type="entry name" value="DNA/RNA polymerases"/>
    <property type="match status" value="1"/>
</dbReference>
<feature type="region of interest" description="Disordered" evidence="2">
    <location>
        <begin position="205"/>
        <end position="279"/>
    </location>
</feature>
<dbReference type="PANTHER" id="PTHR37984:SF5">
    <property type="entry name" value="PROTEIN NYNRIN-LIKE"/>
    <property type="match status" value="1"/>
</dbReference>
<sequence>MQDAKGTTPLFTLILPPKITSVSHEALTKWKKERREYESRLRARCRVTGEVYEALAETILESFDPDLLDTFCELKLGRASADVTEGMLIAEIDNITSSIKNDTLPDIKTLFKKQLKLKFAKSDVEARVIDYFNDFGKIMSENGLVECFEGAEGEKEKCKRLIASLHPEALRNEVKQCTRFTHKPASTNSRLLYNLILKKAKEHNRQFLRLKQGKDKERDNPGRAKPPQNKKTAASNQAATGDKRNRDGKAQPTGATPGKPTSKPPTPLSGVARGPPSPCPKCKELHWLRDCTKAAESEKEGLKKKMRAAKDAKRSRLKRLGECFPKTDRTVTINGVLELPCCPDTGSDFTIMGPTHWEQLRALDPSVETKILEIPIRNQTFGSRWVTADKKACLRVMTHTAVGPVQPMNEVDVLIVDADDDEFIIGNDLLTLLGIDVHRQLEQLARRNDGETSGDPVVLEPDETPATESTTDSSESDNIFAAVEKMIERAVAHGFPTYKVELLRTIVHAYDVWRLEFRGDPAARVPPLEVRLRNGALPAKCKPRKYPPHIRQFLHEFNARLVELGLVYENPNSRWSSPVLPVKKSNDLMDLRQTTDYRAVNGKTEAMAAVMPILSLVMEHARGMKHFGLFDFIKGFCSCRLLKSVRSSYLCLRHKLDAGKCRGLRSTRSSPTEKARYRFGQHQAHPTSSSRNRISLNEEERAAFDQVKELLATSATLDFPDATATTCLFTDASDVGWAAIVTQVDNFDPKLPATQQQHILLQCMSGTFTGSQLNWTVIEKEAFPIKHVRGKLLRWAIKLMNFLYIVQHVPGSENVWADMISRWAGNHVSTARPAVLKVFRNRETSFNHPPVSALRPLDDDNFIWPTLTELMDIQSKYSIPADAVRKEDGLIVVDDRIWIPPEADDLILRLCIVAHCGARGHRGHHAMVNHLRRLFSIDHLSKRVATFLRGCLLCLHSREGEIVPRPWSETIDCATRNGVLHFDFLYMGESYGDSKYLLVLKDHATHFCELVVADSADSRVVVDALLDWYSRFGLPPLWVSDNGTHFKNEVISELCRRLRIQQTFTPAYCPWVNGSIERVNRDILQVVRAMILSYKVSHKAWVYLVPMIMANLNHTAVPSLGNRAPIELFTGLQCPSPLMEFYLPEKQSLQQVPPSKEIDNYLDQLRTSLQQMHQDVEDRRLKQRLLNKKHQRGESLVNFTVGGYVLHSRVDEKHGNKLQVTWVGPYRVVRTDTHSFRVQHLITGKESDVHASRLKLYADDSLEVTDELLEHVASQGIVLAVNELKDHRWNESISDFDILVGWKGLQSIEDSYEPMQGLATDIPVLIGNYVTAVGDPQLHEYWQKISGVSATEPQPSAPPTTTTPSESDDITTVDHRHRSRRKRRRQTASEPEKEVPQCDPNTAEAIGVPPQRAKREIRRTVEEESQRHTSVGNQDTQPLLGRRTRSMTVAAEADGESMSPRLCLTRLHIGDFVCQTARCIQDHVQYISGSLSIPRGRPWIDEDAWGTSWLASVSNPHSSISQVPETSIHSATSSCGVAPTLIVFAFLVLRPRIHYTLSSITGLLSGSGLSSFLPSTSLTSLTSSSGLSGLTSGLSSLPDMSSILGGLTSLTSGTGTGTGLSTLTSSTGTGTGLSSLSSLIGTSTGSSTTTNLLSSATGTTTGSSASDTALSSATEATESTTTATATTSNDSTTQASSK</sequence>
<dbReference type="PANTHER" id="PTHR37984">
    <property type="entry name" value="PROTEIN CBG26694"/>
    <property type="match status" value="1"/>
</dbReference>
<dbReference type="GO" id="GO:0003676">
    <property type="term" value="F:nucleic acid binding"/>
    <property type="evidence" value="ECO:0007669"/>
    <property type="project" value="InterPro"/>
</dbReference>